<dbReference type="Proteomes" id="UP000267821">
    <property type="component" value="Unassembled WGS sequence"/>
</dbReference>
<evidence type="ECO:0000313" key="1">
    <source>
        <dbReference type="EMBL" id="RPB20583.1"/>
    </source>
</evidence>
<dbReference type="EMBL" id="ML121569">
    <property type="protein sequence ID" value="RPB20583.1"/>
    <property type="molecule type" value="Genomic_DNA"/>
</dbReference>
<reference evidence="1 2" key="1">
    <citation type="journal article" date="2018" name="Nat. Ecol. Evol.">
        <title>Pezizomycetes genomes reveal the molecular basis of ectomycorrhizal truffle lifestyle.</title>
        <authorList>
            <person name="Murat C."/>
            <person name="Payen T."/>
            <person name="Noel B."/>
            <person name="Kuo A."/>
            <person name="Morin E."/>
            <person name="Chen J."/>
            <person name="Kohler A."/>
            <person name="Krizsan K."/>
            <person name="Balestrini R."/>
            <person name="Da Silva C."/>
            <person name="Montanini B."/>
            <person name="Hainaut M."/>
            <person name="Levati E."/>
            <person name="Barry K.W."/>
            <person name="Belfiori B."/>
            <person name="Cichocki N."/>
            <person name="Clum A."/>
            <person name="Dockter R.B."/>
            <person name="Fauchery L."/>
            <person name="Guy J."/>
            <person name="Iotti M."/>
            <person name="Le Tacon F."/>
            <person name="Lindquist E.A."/>
            <person name="Lipzen A."/>
            <person name="Malagnac F."/>
            <person name="Mello A."/>
            <person name="Molinier V."/>
            <person name="Miyauchi S."/>
            <person name="Poulain J."/>
            <person name="Riccioni C."/>
            <person name="Rubini A."/>
            <person name="Sitrit Y."/>
            <person name="Splivallo R."/>
            <person name="Traeger S."/>
            <person name="Wang M."/>
            <person name="Zifcakova L."/>
            <person name="Wipf D."/>
            <person name="Zambonelli A."/>
            <person name="Paolocci F."/>
            <person name="Nowrousian M."/>
            <person name="Ottonello S."/>
            <person name="Baldrian P."/>
            <person name="Spatafora J.W."/>
            <person name="Henrissat B."/>
            <person name="Nagy L.G."/>
            <person name="Aury J.M."/>
            <person name="Wincker P."/>
            <person name="Grigoriev I.V."/>
            <person name="Bonfante P."/>
            <person name="Martin F.M."/>
        </authorList>
    </citation>
    <scope>NUCLEOTIDE SEQUENCE [LARGE SCALE GENOMIC DNA]</scope>
    <source>
        <strain evidence="1 2">ATCC MYA-4762</strain>
    </source>
</reference>
<keyword evidence="2" id="KW-1185">Reference proteome</keyword>
<sequence length="441" mass="49888">METSRTPRYRPPHLLRPNSHQVYVDNGSKPASATTWRSNRQAHGLDLDHSRIWIRARDETTPHIWRNSETRMTTATAKISSPTSRKEFSDVQNHDNLPIEPICVGGDVVLTLKRLNPANKATSPLLRAQVSSAVLSRASVALTKAFGLAGGVMTNISKEPDISASRRGKDVNLVFSSTGSMRPLQENVRLLLGVLHWPTDNRKPLSGWAVGNILEVAWALNCQRGLVSWIEIYLYRLNDACHAESLFVRVVLSFVMGDKKAFKRSSLQYIYSHSNVHGTEDPCVRNSLGIIAFIQNDVEKYKGRYIRQLLDIIETAMISPKDCEPDIDTPLTHIIAMGALYICVSRYFGNTAFNQFTWAYSVNGLLDVFEKTEKFMTMSCVRAEDPWFMLEEGTGPGQVFGDKVRKLREEMQAGLDLNEYILNVEQFMEVDRFYIDKEKVI</sequence>
<proteinExistence type="predicted"/>
<name>A0A3N4LCH9_9PEZI</name>
<protein>
    <submittedName>
        <fullName evidence="1">Uncharacterized protein</fullName>
    </submittedName>
</protein>
<dbReference type="OrthoDB" id="10294332at2759"/>
<gene>
    <name evidence="1" type="ORF">L211DRAFT_892927</name>
</gene>
<dbReference type="AlphaFoldDB" id="A0A3N4LCH9"/>
<organism evidence="1 2">
    <name type="scientific">Terfezia boudieri ATCC MYA-4762</name>
    <dbReference type="NCBI Taxonomy" id="1051890"/>
    <lineage>
        <taxon>Eukaryota</taxon>
        <taxon>Fungi</taxon>
        <taxon>Dikarya</taxon>
        <taxon>Ascomycota</taxon>
        <taxon>Pezizomycotina</taxon>
        <taxon>Pezizomycetes</taxon>
        <taxon>Pezizales</taxon>
        <taxon>Pezizaceae</taxon>
        <taxon>Terfezia</taxon>
    </lineage>
</organism>
<evidence type="ECO:0000313" key="2">
    <source>
        <dbReference type="Proteomes" id="UP000267821"/>
    </source>
</evidence>
<accession>A0A3N4LCH9</accession>
<dbReference type="InParanoid" id="A0A3N4LCH9"/>